<sequence length="80" mass="9400">MCTQLLPVRALGKILFNNQIVEEHMHDEDPGKALKVKFHLVFNHVDYLASEIFLRELYSHYHEQLPLYPSREVQTPPPNC</sequence>
<protein>
    <submittedName>
        <fullName evidence="1">Uncharacterized protein</fullName>
    </submittedName>
</protein>
<evidence type="ECO:0000313" key="1">
    <source>
        <dbReference type="EMBL" id="PUZ28386.1"/>
    </source>
</evidence>
<dbReference type="EMBL" id="QCYK01000001">
    <property type="protein sequence ID" value="PUZ28386.1"/>
    <property type="molecule type" value="Genomic_DNA"/>
</dbReference>
<evidence type="ECO:0000313" key="2">
    <source>
        <dbReference type="Proteomes" id="UP000244450"/>
    </source>
</evidence>
<gene>
    <name evidence="1" type="ORF">DCC81_02560</name>
</gene>
<dbReference type="AlphaFoldDB" id="A0A2T7BL34"/>
<reference evidence="1 2" key="1">
    <citation type="submission" date="2018-04" db="EMBL/GenBank/DDBJ databases">
        <title>Chitinophaga fuyangensis sp. nov., isolated from soil in a chemical factory.</title>
        <authorList>
            <person name="Chen K."/>
        </authorList>
    </citation>
    <scope>NUCLEOTIDE SEQUENCE [LARGE SCALE GENOMIC DNA]</scope>
    <source>
        <strain evidence="1 2">LY-1</strain>
    </source>
</reference>
<organism evidence="1 2">
    <name type="scientific">Chitinophaga parva</name>
    <dbReference type="NCBI Taxonomy" id="2169414"/>
    <lineage>
        <taxon>Bacteria</taxon>
        <taxon>Pseudomonadati</taxon>
        <taxon>Bacteroidota</taxon>
        <taxon>Chitinophagia</taxon>
        <taxon>Chitinophagales</taxon>
        <taxon>Chitinophagaceae</taxon>
        <taxon>Chitinophaga</taxon>
    </lineage>
</organism>
<accession>A0A2T7BL34</accession>
<comment type="caution">
    <text evidence="1">The sequence shown here is derived from an EMBL/GenBank/DDBJ whole genome shotgun (WGS) entry which is preliminary data.</text>
</comment>
<proteinExistence type="predicted"/>
<dbReference type="Proteomes" id="UP000244450">
    <property type="component" value="Unassembled WGS sequence"/>
</dbReference>
<keyword evidence="2" id="KW-1185">Reference proteome</keyword>
<name>A0A2T7BL34_9BACT</name>